<protein>
    <recommendedName>
        <fullName evidence="4">HypC/HybG/HupF family hydrogenase formation chaperone</fullName>
    </recommendedName>
</protein>
<organism evidence="2 3">
    <name type="scientific">Candidatus Portnoybacteria bacterium CG10_big_fil_rev_8_21_14_0_10_44_7</name>
    <dbReference type="NCBI Taxonomy" id="1974816"/>
    <lineage>
        <taxon>Bacteria</taxon>
        <taxon>Candidatus Portnoyibacteriota</taxon>
    </lineage>
</organism>
<reference evidence="3" key="1">
    <citation type="submission" date="2017-09" db="EMBL/GenBank/DDBJ databases">
        <title>Depth-based differentiation of microbial function through sediment-hosted aquifers and enrichment of novel symbionts in the deep terrestrial subsurface.</title>
        <authorList>
            <person name="Probst A.J."/>
            <person name="Ladd B."/>
            <person name="Jarett J.K."/>
            <person name="Geller-Mcgrath D.E."/>
            <person name="Sieber C.M.K."/>
            <person name="Emerson J.B."/>
            <person name="Anantharaman K."/>
            <person name="Thomas B.C."/>
            <person name="Malmstrom R."/>
            <person name="Stieglmeier M."/>
            <person name="Klingl A."/>
            <person name="Woyke T."/>
            <person name="Ryan C.M."/>
            <person name="Banfield J.F."/>
        </authorList>
    </citation>
    <scope>NUCLEOTIDE SEQUENCE [LARGE SCALE GENOMIC DNA]</scope>
</reference>
<evidence type="ECO:0008006" key="4">
    <source>
        <dbReference type="Google" id="ProtNLM"/>
    </source>
</evidence>
<comment type="caution">
    <text evidence="2">The sequence shown here is derived from an EMBL/GenBank/DDBJ whole genome shotgun (WGS) entry which is preliminary data.</text>
</comment>
<evidence type="ECO:0000313" key="2">
    <source>
        <dbReference type="EMBL" id="PJE59893.1"/>
    </source>
</evidence>
<gene>
    <name evidence="2" type="ORF">COU85_01285</name>
</gene>
<accession>A0A2M8KJ07</accession>
<sequence length="67" mass="7674">MCLIIPQKIEKTKNDIAFFKDGQTAVLNQKIIKVKTGDWVFVKNGHVINKLSDTEARQTLKLLKYAK</sequence>
<dbReference type="Proteomes" id="UP000231086">
    <property type="component" value="Unassembled WGS sequence"/>
</dbReference>
<dbReference type="Gene3D" id="2.30.30.140">
    <property type="match status" value="1"/>
</dbReference>
<dbReference type="InterPro" id="IPR001109">
    <property type="entry name" value="Hydrogenase_HupF/HypC"/>
</dbReference>
<dbReference type="AlphaFoldDB" id="A0A2M8KJ07"/>
<evidence type="ECO:0000313" key="3">
    <source>
        <dbReference type="Proteomes" id="UP000231086"/>
    </source>
</evidence>
<proteinExistence type="inferred from homology"/>
<name>A0A2M8KJ07_9BACT</name>
<evidence type="ECO:0000256" key="1">
    <source>
        <dbReference type="ARBA" id="ARBA00006018"/>
    </source>
</evidence>
<dbReference type="Pfam" id="PF01455">
    <property type="entry name" value="HupF_HypC"/>
    <property type="match status" value="1"/>
</dbReference>
<comment type="similarity">
    <text evidence="1">Belongs to the HupF/HypC family.</text>
</comment>
<dbReference type="EMBL" id="PFEA01000024">
    <property type="protein sequence ID" value="PJE59893.1"/>
    <property type="molecule type" value="Genomic_DNA"/>
</dbReference>
<dbReference type="PRINTS" id="PR00445">
    <property type="entry name" value="HUPFHYPC"/>
</dbReference>
<dbReference type="SUPFAM" id="SSF159127">
    <property type="entry name" value="HupF/HypC-like"/>
    <property type="match status" value="1"/>
</dbReference>